<name>A0A430A7G7_9ENTE</name>
<keyword evidence="7" id="KW-0418">Kinase</keyword>
<dbReference type="PROSITE" id="PS51094">
    <property type="entry name" value="PTS_EIIA_TYPE_2"/>
    <property type="match status" value="1"/>
</dbReference>
<comment type="function">
    <text evidence="8">The phosphoenolpyruvate-dependent sugar phosphotransferase system (sugar PTS), a major carbohydrate active transport system, catalyzes the phosphorylation of incoming sugar substrates concomitantly with their translocation across the cell membrane. The enzyme II UlaABC PTS system is involved in ascorbate transport.</text>
</comment>
<dbReference type="PANTHER" id="PTHR36203">
    <property type="entry name" value="ASCORBATE-SPECIFIC PTS SYSTEM EIIA COMPONENT"/>
    <property type="match status" value="1"/>
</dbReference>
<dbReference type="EMBL" id="NGJY01000002">
    <property type="protein sequence ID" value="RSU03052.1"/>
    <property type="molecule type" value="Genomic_DNA"/>
</dbReference>
<keyword evidence="4" id="KW-0597">Phosphoprotein</keyword>
<evidence type="ECO:0000256" key="3">
    <source>
        <dbReference type="ARBA" id="ARBA00022490"/>
    </source>
</evidence>
<dbReference type="SUPFAM" id="SSF55804">
    <property type="entry name" value="Phoshotransferase/anion transport protein"/>
    <property type="match status" value="1"/>
</dbReference>
<dbReference type="GO" id="GO:0008982">
    <property type="term" value="F:protein-N(PI)-phosphohistidine-sugar phosphotransferase activity"/>
    <property type="evidence" value="ECO:0007669"/>
    <property type="project" value="InterPro"/>
</dbReference>
<evidence type="ECO:0000256" key="7">
    <source>
        <dbReference type="ARBA" id="ARBA00022777"/>
    </source>
</evidence>
<evidence type="ECO:0000259" key="11">
    <source>
        <dbReference type="PROSITE" id="PS51094"/>
    </source>
</evidence>
<evidence type="ECO:0000256" key="5">
    <source>
        <dbReference type="ARBA" id="ARBA00022679"/>
    </source>
</evidence>
<dbReference type="InterPro" id="IPR002178">
    <property type="entry name" value="PTS_EIIA_type-2_dom"/>
</dbReference>
<dbReference type="Gene3D" id="1.10.1790.10">
    <property type="entry name" value="PRD domain"/>
    <property type="match status" value="1"/>
</dbReference>
<evidence type="ECO:0000256" key="8">
    <source>
        <dbReference type="ARBA" id="ARBA00037387"/>
    </source>
</evidence>
<dbReference type="InterPro" id="IPR036095">
    <property type="entry name" value="PTS_EIIB-like_sf"/>
</dbReference>
<evidence type="ECO:0000313" key="14">
    <source>
        <dbReference type="EMBL" id="RSU03052.1"/>
    </source>
</evidence>
<organism evidence="14 15">
    <name type="scientific">Vagococcus fessus</name>
    <dbReference type="NCBI Taxonomy" id="120370"/>
    <lineage>
        <taxon>Bacteria</taxon>
        <taxon>Bacillati</taxon>
        <taxon>Bacillota</taxon>
        <taxon>Bacilli</taxon>
        <taxon>Lactobacillales</taxon>
        <taxon>Enterococcaceae</taxon>
        <taxon>Vagococcus</taxon>
    </lineage>
</organism>
<proteinExistence type="predicted"/>
<evidence type="ECO:0000256" key="1">
    <source>
        <dbReference type="ARBA" id="ARBA00004496"/>
    </source>
</evidence>
<evidence type="ECO:0000313" key="15">
    <source>
        <dbReference type="Proteomes" id="UP000287101"/>
    </source>
</evidence>
<keyword evidence="6" id="KW-0598">Phosphotransferase system</keyword>
<dbReference type="SUPFAM" id="SSF52794">
    <property type="entry name" value="PTS system IIB component-like"/>
    <property type="match status" value="1"/>
</dbReference>
<keyword evidence="15" id="KW-1185">Reference proteome</keyword>
<evidence type="ECO:0000256" key="9">
    <source>
        <dbReference type="ARBA" id="ARBA00041175"/>
    </source>
</evidence>
<keyword evidence="5" id="KW-0808">Transferase</keyword>
<evidence type="ECO:0000259" key="13">
    <source>
        <dbReference type="PROSITE" id="PS51372"/>
    </source>
</evidence>
<feature type="domain" description="PRD" evidence="13">
    <location>
        <begin position="284"/>
        <end position="391"/>
    </location>
</feature>
<comment type="subcellular location">
    <subcellularLocation>
        <location evidence="1">Cytoplasm</location>
    </subcellularLocation>
</comment>
<dbReference type="Pfam" id="PF00359">
    <property type="entry name" value="PTS_EIIA_2"/>
    <property type="match status" value="1"/>
</dbReference>
<dbReference type="InterPro" id="IPR013011">
    <property type="entry name" value="PTS_EIIB_2"/>
</dbReference>
<comment type="caution">
    <text evidence="14">The sequence shown here is derived from an EMBL/GenBank/DDBJ whole genome shotgun (WGS) entry which is preliminary data.</text>
</comment>
<evidence type="ECO:0000256" key="2">
    <source>
        <dbReference type="ARBA" id="ARBA00022448"/>
    </source>
</evidence>
<evidence type="ECO:0000256" key="4">
    <source>
        <dbReference type="ARBA" id="ARBA00022553"/>
    </source>
</evidence>
<dbReference type="CDD" id="cd00211">
    <property type="entry name" value="PTS_IIA_fru"/>
    <property type="match status" value="1"/>
</dbReference>
<dbReference type="AlphaFoldDB" id="A0A430A7G7"/>
<dbReference type="OrthoDB" id="369398at2"/>
<dbReference type="InterPro" id="IPR051351">
    <property type="entry name" value="Ascorbate-PTS_EIIA_comp"/>
</dbReference>
<evidence type="ECO:0000256" key="10">
    <source>
        <dbReference type="ARBA" id="ARBA00042072"/>
    </source>
</evidence>
<dbReference type="Gene3D" id="3.40.930.10">
    <property type="entry name" value="Mannitol-specific EII, Chain A"/>
    <property type="match status" value="1"/>
</dbReference>
<dbReference type="PROSITE" id="PS51099">
    <property type="entry name" value="PTS_EIIB_TYPE_2"/>
    <property type="match status" value="1"/>
</dbReference>
<keyword evidence="3" id="KW-0963">Cytoplasm</keyword>
<accession>A0A430A7G7</accession>
<dbReference type="InterPro" id="IPR036634">
    <property type="entry name" value="PRD_sf"/>
</dbReference>
<dbReference type="Pfam" id="PF00874">
    <property type="entry name" value="PRD"/>
    <property type="match status" value="1"/>
</dbReference>
<dbReference type="PROSITE" id="PS51372">
    <property type="entry name" value="PRD_2"/>
    <property type="match status" value="1"/>
</dbReference>
<evidence type="ECO:0000256" key="6">
    <source>
        <dbReference type="ARBA" id="ARBA00022683"/>
    </source>
</evidence>
<gene>
    <name evidence="14" type="ORF">CBF31_04870</name>
</gene>
<dbReference type="GO" id="GO:0016301">
    <property type="term" value="F:kinase activity"/>
    <property type="evidence" value="ECO:0007669"/>
    <property type="project" value="UniProtKB-KW"/>
</dbReference>
<dbReference type="GO" id="GO:0009401">
    <property type="term" value="P:phosphoenolpyruvate-dependent sugar phosphotransferase system"/>
    <property type="evidence" value="ECO:0007669"/>
    <property type="project" value="UniProtKB-KW"/>
</dbReference>
<sequence length="685" mass="78187">MLNQLSIDLLELISRHSDIDLDEAAAVLETNKKRLISEVDKINPILFKQFGFSINIKNNKFSLPKDFKERWLMSRLDLSREDIFLVQDRTSVIIIYSFLNSNFISNYHLQELLGLSKNSILNEVRQVKKICLKNGISYKYSRAEGYDFKGDEFSLVSLVEEHLNQLLLSSIGEWVLEIILSNSGIDSEFLWYCKQFETIIQEENISIVPSRKKALIWLFYIISLRKQKCNNDWKTNFPTNPLSSMKEVANRVAKLFFISYTYNELLFISSRILGSLDGMCLPELTGVSLEYLTHKIIREVSNLIGVTFSEDEKIHHSLLQHVGPAYIRIKYDIPLNFPFSDEITMQYGALFSQVKRGLVPLFEKEKLNISDEEISLFTVHFGGYLNNHSVKYRAIRALVVCPNGISSSLILTSTLKKLFPKFEFKKIHQISEIKNLATDEFDLIFSTTMLETIKPLYVVRPILDYVESQLLIREVSKEFEIPGNHLSYKLEDIISTVEKYADIKDLDKLKSELVNLLDNQKTTLRGGATLSSLLKEEFVRFSDENLTWQQAIELASQPLIENKNIEESYVEAMIDSALKSGPYIVLAPGVAVPHARPETGVNKLGISLLSCSQPVDFSMGEEVDDDNQVSLIFVLAAEDNTNHLTALQQLSMILEDDANVSILKKCGNARLMLDEINKLIKKGDE</sequence>
<evidence type="ECO:0000259" key="12">
    <source>
        <dbReference type="PROSITE" id="PS51099"/>
    </source>
</evidence>
<dbReference type="GO" id="GO:0006355">
    <property type="term" value="P:regulation of DNA-templated transcription"/>
    <property type="evidence" value="ECO:0007669"/>
    <property type="project" value="InterPro"/>
</dbReference>
<dbReference type="CDD" id="cd05568">
    <property type="entry name" value="PTS_IIB_bgl_like"/>
    <property type="match status" value="1"/>
</dbReference>
<dbReference type="InterPro" id="IPR016152">
    <property type="entry name" value="PTrfase/Anion_transptr"/>
</dbReference>
<dbReference type="InterPro" id="IPR011608">
    <property type="entry name" value="PRD"/>
</dbReference>
<feature type="domain" description="PTS EIIB type-2" evidence="12">
    <location>
        <begin position="395"/>
        <end position="483"/>
    </location>
</feature>
<dbReference type="PANTHER" id="PTHR36203:SF1">
    <property type="entry name" value="ASCORBATE-SPECIFIC PTS SYSTEM EIIA COMPONENT"/>
    <property type="match status" value="1"/>
</dbReference>
<dbReference type="GO" id="GO:0005737">
    <property type="term" value="C:cytoplasm"/>
    <property type="evidence" value="ECO:0007669"/>
    <property type="project" value="UniProtKB-SubCell"/>
</dbReference>
<dbReference type="Proteomes" id="UP000287101">
    <property type="component" value="Unassembled WGS sequence"/>
</dbReference>
<dbReference type="RefSeq" id="WP_126831264.1">
    <property type="nucleotide sequence ID" value="NZ_CBCRYB010000004.1"/>
</dbReference>
<keyword evidence="2" id="KW-0813">Transport</keyword>
<protein>
    <recommendedName>
        <fullName evidence="9">Ascorbate-specific PTS system EIIA component</fullName>
    </recommendedName>
    <alternativeName>
        <fullName evidence="10">Ascorbate-specific phosphotransferase enzyme IIA component</fullName>
    </alternativeName>
</protein>
<dbReference type="SUPFAM" id="SSF63520">
    <property type="entry name" value="PTS-regulatory domain, PRD"/>
    <property type="match status" value="1"/>
</dbReference>
<feature type="domain" description="PTS EIIA type-2" evidence="11">
    <location>
        <begin position="532"/>
        <end position="679"/>
    </location>
</feature>
<reference evidence="14 15" key="1">
    <citation type="submission" date="2017-05" db="EMBL/GenBank/DDBJ databases">
        <title>Vagococcus spp. assemblies.</title>
        <authorList>
            <person name="Gulvik C.A."/>
        </authorList>
    </citation>
    <scope>NUCLEOTIDE SEQUENCE [LARGE SCALE GENOMIC DNA]</scope>
    <source>
        <strain evidence="14 15">CCUG 41755</strain>
    </source>
</reference>
<dbReference type="Gene3D" id="3.40.50.2300">
    <property type="match status" value="1"/>
</dbReference>